<dbReference type="Proteomes" id="UP000555552">
    <property type="component" value="Unassembled WGS sequence"/>
</dbReference>
<sequence length="68" mass="7008">MTSDAGTASDREPTTGEPQDSDPQDSDGDPGQMPHRAHVRDAVDGVAEDDTDPGSDPDGDAEELRSGA</sequence>
<evidence type="ECO:0000313" key="2">
    <source>
        <dbReference type="EMBL" id="NNH24004.1"/>
    </source>
</evidence>
<proteinExistence type="predicted"/>
<keyword evidence="3" id="KW-1185">Reference proteome</keyword>
<feature type="region of interest" description="Disordered" evidence="1">
    <location>
        <begin position="1"/>
        <end position="68"/>
    </location>
</feature>
<evidence type="ECO:0000256" key="1">
    <source>
        <dbReference type="SAM" id="MobiDB-lite"/>
    </source>
</evidence>
<gene>
    <name evidence="2" type="ORF">HLB09_13080</name>
</gene>
<organism evidence="2 3">
    <name type="scientific">Pseudokineococcus marinus</name>
    <dbReference type="NCBI Taxonomy" id="351215"/>
    <lineage>
        <taxon>Bacteria</taxon>
        <taxon>Bacillati</taxon>
        <taxon>Actinomycetota</taxon>
        <taxon>Actinomycetes</taxon>
        <taxon>Kineosporiales</taxon>
        <taxon>Kineosporiaceae</taxon>
        <taxon>Pseudokineococcus</taxon>
    </lineage>
</organism>
<feature type="compositionally biased region" description="Acidic residues" evidence="1">
    <location>
        <begin position="19"/>
        <end position="28"/>
    </location>
</feature>
<comment type="caution">
    <text evidence="2">The sequence shown here is derived from an EMBL/GenBank/DDBJ whole genome shotgun (WGS) entry which is preliminary data.</text>
</comment>
<evidence type="ECO:0000313" key="3">
    <source>
        <dbReference type="Proteomes" id="UP000555552"/>
    </source>
</evidence>
<name>A0A849BUB1_9ACTN</name>
<accession>A0A849BUB1</accession>
<dbReference type="EMBL" id="JABEMA010000239">
    <property type="protein sequence ID" value="NNH24004.1"/>
    <property type="molecule type" value="Genomic_DNA"/>
</dbReference>
<dbReference type="AlphaFoldDB" id="A0A849BUB1"/>
<reference evidence="2 3" key="1">
    <citation type="submission" date="2020-05" db="EMBL/GenBank/DDBJ databases">
        <title>MicrobeNet Type strains.</title>
        <authorList>
            <person name="Nicholson A.C."/>
        </authorList>
    </citation>
    <scope>NUCLEOTIDE SEQUENCE [LARGE SCALE GENOMIC DNA]</scope>
    <source>
        <strain evidence="2 3">JCM 14547</strain>
    </source>
</reference>
<dbReference type="RefSeq" id="WP_171203782.1">
    <property type="nucleotide sequence ID" value="NZ_BAAANP010000027.1"/>
</dbReference>
<protein>
    <submittedName>
        <fullName evidence="2">Uncharacterized protein</fullName>
    </submittedName>
</protein>
<feature type="compositionally biased region" description="Acidic residues" evidence="1">
    <location>
        <begin position="46"/>
        <end position="61"/>
    </location>
</feature>